<dbReference type="AlphaFoldDB" id="A0A6A6IDS2"/>
<keyword evidence="4 6" id="KW-0472">Membrane</keyword>
<reference evidence="8" key="1">
    <citation type="journal article" date="2020" name="Stud. Mycol.">
        <title>101 Dothideomycetes genomes: a test case for predicting lifestyles and emergence of pathogens.</title>
        <authorList>
            <person name="Haridas S."/>
            <person name="Albert R."/>
            <person name="Binder M."/>
            <person name="Bloem J."/>
            <person name="Labutti K."/>
            <person name="Salamov A."/>
            <person name="Andreopoulos B."/>
            <person name="Baker S."/>
            <person name="Barry K."/>
            <person name="Bills G."/>
            <person name="Bluhm B."/>
            <person name="Cannon C."/>
            <person name="Castanera R."/>
            <person name="Culley D."/>
            <person name="Daum C."/>
            <person name="Ezra D."/>
            <person name="Gonzalez J."/>
            <person name="Henrissat B."/>
            <person name="Kuo A."/>
            <person name="Liang C."/>
            <person name="Lipzen A."/>
            <person name="Lutzoni F."/>
            <person name="Magnuson J."/>
            <person name="Mondo S."/>
            <person name="Nolan M."/>
            <person name="Ohm R."/>
            <person name="Pangilinan J."/>
            <person name="Park H.-J."/>
            <person name="Ramirez L."/>
            <person name="Alfaro M."/>
            <person name="Sun H."/>
            <person name="Tritt A."/>
            <person name="Yoshinaga Y."/>
            <person name="Zwiers L.-H."/>
            <person name="Turgeon B."/>
            <person name="Goodwin S."/>
            <person name="Spatafora J."/>
            <person name="Crous P."/>
            <person name="Grigoriev I."/>
        </authorList>
    </citation>
    <scope>NUCLEOTIDE SEQUENCE</scope>
    <source>
        <strain evidence="8">CBS 122368</strain>
    </source>
</reference>
<dbReference type="InterPro" id="IPR052337">
    <property type="entry name" value="SAT4-like"/>
</dbReference>
<evidence type="ECO:0000256" key="4">
    <source>
        <dbReference type="ARBA" id="ARBA00023136"/>
    </source>
</evidence>
<evidence type="ECO:0000256" key="2">
    <source>
        <dbReference type="ARBA" id="ARBA00022692"/>
    </source>
</evidence>
<evidence type="ECO:0000256" key="1">
    <source>
        <dbReference type="ARBA" id="ARBA00004141"/>
    </source>
</evidence>
<feature type="transmembrane region" description="Helical" evidence="6">
    <location>
        <begin position="190"/>
        <end position="213"/>
    </location>
</feature>
<comment type="similarity">
    <text evidence="5">Belongs to the SAT4 family.</text>
</comment>
<dbReference type="RefSeq" id="XP_033683738.1">
    <property type="nucleotide sequence ID" value="XM_033825828.1"/>
</dbReference>
<dbReference type="GeneID" id="54579158"/>
<feature type="transmembrane region" description="Helical" evidence="6">
    <location>
        <begin position="108"/>
        <end position="129"/>
    </location>
</feature>
<accession>A0A6A6IDS2</accession>
<feature type="transmembrane region" description="Helical" evidence="6">
    <location>
        <begin position="20"/>
        <end position="43"/>
    </location>
</feature>
<dbReference type="GO" id="GO:0016020">
    <property type="term" value="C:membrane"/>
    <property type="evidence" value="ECO:0007669"/>
    <property type="project" value="UniProtKB-SubCell"/>
</dbReference>
<gene>
    <name evidence="8" type="ORF">BU26DRAFT_483723</name>
</gene>
<feature type="domain" description="Rhodopsin" evidence="7">
    <location>
        <begin position="43"/>
        <end position="284"/>
    </location>
</feature>
<dbReference type="PANTHER" id="PTHR33048">
    <property type="entry name" value="PTH11-LIKE INTEGRAL MEMBRANE PROTEIN (AFU_ORTHOLOGUE AFUA_5G11245)"/>
    <property type="match status" value="1"/>
</dbReference>
<evidence type="ECO:0000313" key="8">
    <source>
        <dbReference type="EMBL" id="KAF2248734.1"/>
    </source>
</evidence>
<organism evidence="8 9">
    <name type="scientific">Trematosphaeria pertusa</name>
    <dbReference type="NCBI Taxonomy" id="390896"/>
    <lineage>
        <taxon>Eukaryota</taxon>
        <taxon>Fungi</taxon>
        <taxon>Dikarya</taxon>
        <taxon>Ascomycota</taxon>
        <taxon>Pezizomycotina</taxon>
        <taxon>Dothideomycetes</taxon>
        <taxon>Pleosporomycetidae</taxon>
        <taxon>Pleosporales</taxon>
        <taxon>Massarineae</taxon>
        <taxon>Trematosphaeriaceae</taxon>
        <taxon>Trematosphaeria</taxon>
    </lineage>
</organism>
<evidence type="ECO:0000256" key="5">
    <source>
        <dbReference type="ARBA" id="ARBA00038359"/>
    </source>
</evidence>
<evidence type="ECO:0000259" key="7">
    <source>
        <dbReference type="Pfam" id="PF20684"/>
    </source>
</evidence>
<dbReference type="InterPro" id="IPR049326">
    <property type="entry name" value="Rhodopsin_dom_fungi"/>
</dbReference>
<dbReference type="Proteomes" id="UP000800094">
    <property type="component" value="Unassembled WGS sequence"/>
</dbReference>
<sequence length="356" mass="40406">MESRPGISSNLLPPPKISKGAFLGIVWGGFTLCTLFVASWAGVRFKTFRRLFPDDAFVLFAWAIILSTSILWQTIAKDMYFHGEIVRSSQVPPPDFKPRVERFLKGSAAFVFLFYTTLWSIKLSFLFFFRRLYLHVGRWMLFWWVILAITMASYFACIGDMEYDCLVDPLEEIATHCQSRESINFQRRTLIANCVLDVFTDILITCIPITMLWKVRISTRRKLALGGVFCVTVITVIFAIVRVAVVATSASGTADMSWLYAWSNIEAGAAIIVSCIGSFRSLFTSQDSAQRPDKDSPPTIGSPQHKKLHSFAHMFATSLMRTESDRETLNTSREFYILQESKSRESPSTKIELAEE</sequence>
<evidence type="ECO:0000256" key="6">
    <source>
        <dbReference type="SAM" id="Phobius"/>
    </source>
</evidence>
<evidence type="ECO:0000256" key="3">
    <source>
        <dbReference type="ARBA" id="ARBA00022989"/>
    </source>
</evidence>
<comment type="subcellular location">
    <subcellularLocation>
        <location evidence="1">Membrane</location>
        <topology evidence="1">Multi-pass membrane protein</topology>
    </subcellularLocation>
</comment>
<feature type="transmembrane region" description="Helical" evidence="6">
    <location>
        <begin position="259"/>
        <end position="283"/>
    </location>
</feature>
<dbReference type="EMBL" id="ML987195">
    <property type="protein sequence ID" value="KAF2248734.1"/>
    <property type="molecule type" value="Genomic_DNA"/>
</dbReference>
<evidence type="ECO:0000313" key="9">
    <source>
        <dbReference type="Proteomes" id="UP000800094"/>
    </source>
</evidence>
<protein>
    <recommendedName>
        <fullName evidence="7">Rhodopsin domain-containing protein</fullName>
    </recommendedName>
</protein>
<feature type="transmembrane region" description="Helical" evidence="6">
    <location>
        <begin position="225"/>
        <end position="247"/>
    </location>
</feature>
<name>A0A6A6IDS2_9PLEO</name>
<keyword evidence="2 6" id="KW-0812">Transmembrane</keyword>
<keyword evidence="9" id="KW-1185">Reference proteome</keyword>
<feature type="transmembrane region" description="Helical" evidence="6">
    <location>
        <begin position="55"/>
        <end position="75"/>
    </location>
</feature>
<dbReference type="Pfam" id="PF20684">
    <property type="entry name" value="Fung_rhodopsin"/>
    <property type="match status" value="1"/>
</dbReference>
<feature type="transmembrane region" description="Helical" evidence="6">
    <location>
        <begin position="141"/>
        <end position="161"/>
    </location>
</feature>
<proteinExistence type="inferred from homology"/>
<keyword evidence="3 6" id="KW-1133">Transmembrane helix</keyword>
<dbReference type="OrthoDB" id="444631at2759"/>
<dbReference type="PANTHER" id="PTHR33048:SF47">
    <property type="entry name" value="INTEGRAL MEMBRANE PROTEIN-RELATED"/>
    <property type="match status" value="1"/>
</dbReference>